<dbReference type="EMBL" id="CABVHP010000020">
    <property type="protein sequence ID" value="VVO31028.1"/>
    <property type="molecule type" value="Genomic_DNA"/>
</dbReference>
<dbReference type="Pfam" id="PF00903">
    <property type="entry name" value="Glyoxalase"/>
    <property type="match status" value="1"/>
</dbReference>
<evidence type="ECO:0000259" key="4">
    <source>
        <dbReference type="PROSITE" id="PS51819"/>
    </source>
</evidence>
<protein>
    <recommendedName>
        <fullName evidence="2">Bleomycin resistance protein</fullName>
    </recommendedName>
</protein>
<dbReference type="InterPro" id="IPR029068">
    <property type="entry name" value="Glyas_Bleomycin-R_OHBP_Dase"/>
</dbReference>
<gene>
    <name evidence="5" type="ORF">PS704_05009</name>
</gene>
<reference evidence="5 6" key="1">
    <citation type="submission" date="2019-09" db="EMBL/GenBank/DDBJ databases">
        <authorList>
            <person name="Chandra G."/>
            <person name="Truman W A."/>
        </authorList>
    </citation>
    <scope>NUCLEOTIDE SEQUENCE [LARGE SCALE GENOMIC DNA]</scope>
    <source>
        <strain evidence="5">PS704</strain>
    </source>
</reference>
<dbReference type="InterPro" id="IPR000335">
    <property type="entry name" value="Bleomycin-R"/>
</dbReference>
<dbReference type="Gene3D" id="3.10.180.10">
    <property type="entry name" value="2,3-Dihydroxybiphenyl 1,2-Dioxygenase, domain 1"/>
    <property type="match status" value="1"/>
</dbReference>
<evidence type="ECO:0000256" key="2">
    <source>
        <dbReference type="ARBA" id="ARBA00021572"/>
    </source>
</evidence>
<sequence length="181" mass="20924">MATHHQQSGLDFICNIVDINSAAQKNTYNFKDEGHYMVNFNKLVPELIVSDIKRSLKFYCKVIGFRVEYERSEEGFAFISYHGSQLMLGQDRFKTSPWRVEPLAHPYGRGMNLSIECPDVTTMARTLKKSGYELRKPIETFWYKSDKELLGESNFLVQDPDGYLLRFAQDLGSKPVVHDEL</sequence>
<dbReference type="SUPFAM" id="SSF54593">
    <property type="entry name" value="Glyoxalase/Bleomycin resistance protein/Dihydroxybiphenyl dioxygenase"/>
    <property type="match status" value="1"/>
</dbReference>
<evidence type="ECO:0000256" key="1">
    <source>
        <dbReference type="ARBA" id="ARBA00011051"/>
    </source>
</evidence>
<evidence type="ECO:0000313" key="5">
    <source>
        <dbReference type="EMBL" id="VVO31028.1"/>
    </source>
</evidence>
<evidence type="ECO:0000313" key="6">
    <source>
        <dbReference type="Proteomes" id="UP000326557"/>
    </source>
</evidence>
<evidence type="ECO:0000256" key="3">
    <source>
        <dbReference type="ARBA" id="ARBA00023251"/>
    </source>
</evidence>
<feature type="domain" description="VOC" evidence="4">
    <location>
        <begin position="39"/>
        <end position="170"/>
    </location>
</feature>
<dbReference type="CDD" id="cd08349">
    <property type="entry name" value="BLMA_like"/>
    <property type="match status" value="1"/>
</dbReference>
<keyword evidence="3" id="KW-0046">Antibiotic resistance</keyword>
<name>A0A5E7EVS3_PSEFL</name>
<dbReference type="AlphaFoldDB" id="A0A5E7EVS3"/>
<accession>A0A5E7EVS3</accession>
<comment type="similarity">
    <text evidence="1">Belongs to the bleomycin resistance protein family.</text>
</comment>
<dbReference type="GO" id="GO:0046677">
    <property type="term" value="P:response to antibiotic"/>
    <property type="evidence" value="ECO:0007669"/>
    <property type="project" value="UniProtKB-KW"/>
</dbReference>
<dbReference type="InterPro" id="IPR037523">
    <property type="entry name" value="VOC_core"/>
</dbReference>
<dbReference type="InterPro" id="IPR004360">
    <property type="entry name" value="Glyas_Fos-R_dOase_dom"/>
</dbReference>
<dbReference type="PROSITE" id="PS51819">
    <property type="entry name" value="VOC"/>
    <property type="match status" value="1"/>
</dbReference>
<dbReference type="Proteomes" id="UP000326557">
    <property type="component" value="Unassembled WGS sequence"/>
</dbReference>
<organism evidence="5 6">
    <name type="scientific">Pseudomonas fluorescens</name>
    <dbReference type="NCBI Taxonomy" id="294"/>
    <lineage>
        <taxon>Bacteria</taxon>
        <taxon>Pseudomonadati</taxon>
        <taxon>Pseudomonadota</taxon>
        <taxon>Gammaproteobacteria</taxon>
        <taxon>Pseudomonadales</taxon>
        <taxon>Pseudomonadaceae</taxon>
        <taxon>Pseudomonas</taxon>
    </lineage>
</organism>
<proteinExistence type="inferred from homology"/>